<dbReference type="FunFam" id="1.10.540.10:FF:000002">
    <property type="entry name" value="Acyl-CoA dehydrogenase FadE19"/>
    <property type="match status" value="1"/>
</dbReference>
<evidence type="ECO:0000256" key="2">
    <source>
        <dbReference type="ARBA" id="ARBA00009347"/>
    </source>
</evidence>
<comment type="similarity">
    <text evidence="2 6">Belongs to the acyl-CoA dehydrogenase family.</text>
</comment>
<sequence length="383" mass="40580">MDLTLSEEQEAVRKLAEEFVAREVAPHVVAWDRAENVDKSIVKKLGDLGFLGLTVPEEYGGSGGDHLSYCLVTEELGRGDSSVRGIVSVSLGLVAKTIASWGDEDQKRTWLPRLTSGEAIGCFGLTEPGTGSDAGNLATRAERDGGDYVVNGTKMFITNGTWADVVLLFARTNDAPGHRGVSAFLVPTDTPGLTRRTVHGKLGLRGQATAELVLQGVRVPAGALLGPEGKGFSIAMSALAKGRMSVAAGCVGIAQAALDAAVRYAGEREQFGKAIARHQLVQELLSDIAVDVDAARLLTWRVADLIDRGQEFATAASKAKLYASEAAVRCANNALQVFGGYGYIDEYPVGKLLRDARVMTLYEGTSQIQKLIIGRALTGVSAF</sequence>
<dbReference type="InterPro" id="IPR006091">
    <property type="entry name" value="Acyl-CoA_Oxase/DH_mid-dom"/>
</dbReference>
<dbReference type="Gene3D" id="1.20.140.10">
    <property type="entry name" value="Butyryl-CoA Dehydrogenase, subunit A, domain 3"/>
    <property type="match status" value="1"/>
</dbReference>
<dbReference type="PIRSF" id="PIRSF016578">
    <property type="entry name" value="HsaA"/>
    <property type="match status" value="1"/>
</dbReference>
<evidence type="ECO:0000313" key="11">
    <source>
        <dbReference type="Proteomes" id="UP000001685"/>
    </source>
</evidence>
<gene>
    <name evidence="10" type="ordered locus">SGR_5799</name>
</gene>
<feature type="domain" description="Acyl-CoA oxidase/dehydrogenase middle" evidence="8">
    <location>
        <begin position="122"/>
        <end position="217"/>
    </location>
</feature>
<dbReference type="FunFam" id="2.40.110.10:FF:000009">
    <property type="entry name" value="Acyl-CoA dehydrogenase"/>
    <property type="match status" value="1"/>
</dbReference>
<evidence type="ECO:0000256" key="1">
    <source>
        <dbReference type="ARBA" id="ARBA00001974"/>
    </source>
</evidence>
<dbReference type="KEGG" id="sgr:SGR_5799"/>
<dbReference type="eggNOG" id="COG1960">
    <property type="taxonomic scope" value="Bacteria"/>
</dbReference>
<dbReference type="AlphaFoldDB" id="B1W281"/>
<accession>B1W281</accession>
<dbReference type="EMBL" id="AP009493">
    <property type="protein sequence ID" value="BAG22628.1"/>
    <property type="molecule type" value="Genomic_DNA"/>
</dbReference>
<proteinExistence type="inferred from homology"/>
<dbReference type="RefSeq" id="WP_012381543.1">
    <property type="nucleotide sequence ID" value="NC_010572.1"/>
</dbReference>
<keyword evidence="5 6" id="KW-0560">Oxidoreductase</keyword>
<dbReference type="SUPFAM" id="SSF56645">
    <property type="entry name" value="Acyl-CoA dehydrogenase NM domain-like"/>
    <property type="match status" value="1"/>
</dbReference>
<dbReference type="PATRIC" id="fig|455632.4.peg.5941"/>
<dbReference type="SUPFAM" id="SSF47203">
    <property type="entry name" value="Acyl-CoA dehydrogenase C-terminal domain-like"/>
    <property type="match status" value="1"/>
</dbReference>
<dbReference type="GO" id="GO:0003995">
    <property type="term" value="F:acyl-CoA dehydrogenase activity"/>
    <property type="evidence" value="ECO:0007669"/>
    <property type="project" value="InterPro"/>
</dbReference>
<dbReference type="GO" id="GO:0050660">
    <property type="term" value="F:flavin adenine dinucleotide binding"/>
    <property type="evidence" value="ECO:0007669"/>
    <property type="project" value="InterPro"/>
</dbReference>
<evidence type="ECO:0000259" key="7">
    <source>
        <dbReference type="Pfam" id="PF00441"/>
    </source>
</evidence>
<comment type="cofactor">
    <cofactor evidence="1 6">
        <name>FAD</name>
        <dbReference type="ChEBI" id="CHEBI:57692"/>
    </cofactor>
</comment>
<reference evidence="11" key="1">
    <citation type="journal article" date="2008" name="J. Bacteriol.">
        <title>Genome sequence of the streptomycin-producing microorganism Streptomyces griseus IFO 13350.</title>
        <authorList>
            <person name="Ohnishi Y."/>
            <person name="Ishikawa J."/>
            <person name="Hara H."/>
            <person name="Suzuki H."/>
            <person name="Ikenoya M."/>
            <person name="Ikeda H."/>
            <person name="Yamashita A."/>
            <person name="Hattori M."/>
            <person name="Horinouchi S."/>
        </authorList>
    </citation>
    <scope>NUCLEOTIDE SEQUENCE [LARGE SCALE GENOMIC DNA]</scope>
    <source>
        <strain evidence="11">JCM 4626 / NBRC 13350</strain>
    </source>
</reference>
<evidence type="ECO:0000256" key="5">
    <source>
        <dbReference type="ARBA" id="ARBA00023002"/>
    </source>
</evidence>
<dbReference type="PANTHER" id="PTHR43884:SF12">
    <property type="entry name" value="ISOVALERYL-COA DEHYDROGENASE, MITOCHONDRIAL-RELATED"/>
    <property type="match status" value="1"/>
</dbReference>
<dbReference type="InterPro" id="IPR006089">
    <property type="entry name" value="Acyl-CoA_DH_CS"/>
</dbReference>
<dbReference type="InterPro" id="IPR036250">
    <property type="entry name" value="AcylCo_DH-like_C"/>
</dbReference>
<protein>
    <submittedName>
        <fullName evidence="10">Acyl-CoA dehydrogenase</fullName>
    </submittedName>
</protein>
<evidence type="ECO:0000259" key="8">
    <source>
        <dbReference type="Pfam" id="PF02770"/>
    </source>
</evidence>
<dbReference type="Proteomes" id="UP000001685">
    <property type="component" value="Chromosome"/>
</dbReference>
<dbReference type="Pfam" id="PF02770">
    <property type="entry name" value="Acyl-CoA_dh_M"/>
    <property type="match status" value="1"/>
</dbReference>
<dbReference type="FunFam" id="1.20.140.10:FF:000011">
    <property type="entry name" value="Medium-chain specific acyl-CoA dehydrogenase, mitochondrial"/>
    <property type="match status" value="1"/>
</dbReference>
<organism evidence="10 11">
    <name type="scientific">Streptomyces griseus subsp. griseus (strain JCM 4626 / CBS 651.72 / NBRC 13350 / KCC S-0626 / ISP 5235)</name>
    <dbReference type="NCBI Taxonomy" id="455632"/>
    <lineage>
        <taxon>Bacteria</taxon>
        <taxon>Bacillati</taxon>
        <taxon>Actinomycetota</taxon>
        <taxon>Actinomycetes</taxon>
        <taxon>Kitasatosporales</taxon>
        <taxon>Streptomycetaceae</taxon>
        <taxon>Streptomyces</taxon>
    </lineage>
</organism>
<evidence type="ECO:0000313" key="10">
    <source>
        <dbReference type="EMBL" id="BAG22628.1"/>
    </source>
</evidence>
<dbReference type="Pfam" id="PF00441">
    <property type="entry name" value="Acyl-CoA_dh_1"/>
    <property type="match status" value="1"/>
</dbReference>
<dbReference type="HOGENOM" id="CLU_018204_0_2_11"/>
<dbReference type="Pfam" id="PF02771">
    <property type="entry name" value="Acyl-CoA_dh_N"/>
    <property type="match status" value="1"/>
</dbReference>
<evidence type="ECO:0000256" key="6">
    <source>
        <dbReference type="RuleBase" id="RU362125"/>
    </source>
</evidence>
<dbReference type="Gene3D" id="2.40.110.10">
    <property type="entry name" value="Butyryl-CoA Dehydrogenase, subunit A, domain 2"/>
    <property type="match status" value="1"/>
</dbReference>
<name>B1W281_STRGG</name>
<dbReference type="InterPro" id="IPR037069">
    <property type="entry name" value="AcylCoA_DH/ox_N_sf"/>
</dbReference>
<keyword evidence="4 6" id="KW-0274">FAD</keyword>
<feature type="domain" description="Acyl-CoA dehydrogenase/oxidase N-terminal" evidence="9">
    <location>
        <begin position="6"/>
        <end position="118"/>
    </location>
</feature>
<dbReference type="InterPro" id="IPR013786">
    <property type="entry name" value="AcylCoA_DH/ox_N"/>
</dbReference>
<dbReference type="InterPro" id="IPR009075">
    <property type="entry name" value="AcylCo_DH/oxidase_C"/>
</dbReference>
<evidence type="ECO:0000256" key="4">
    <source>
        <dbReference type="ARBA" id="ARBA00022827"/>
    </source>
</evidence>
<dbReference type="InterPro" id="IPR046373">
    <property type="entry name" value="Acyl-CoA_Oxase/DH_mid-dom_sf"/>
</dbReference>
<evidence type="ECO:0000256" key="3">
    <source>
        <dbReference type="ARBA" id="ARBA00022630"/>
    </source>
</evidence>
<dbReference type="InterPro" id="IPR009100">
    <property type="entry name" value="AcylCoA_DH/oxidase_NM_dom_sf"/>
</dbReference>
<dbReference type="PROSITE" id="PS00073">
    <property type="entry name" value="ACYL_COA_DH_2"/>
    <property type="match status" value="1"/>
</dbReference>
<dbReference type="Gene3D" id="1.10.540.10">
    <property type="entry name" value="Acyl-CoA dehydrogenase/oxidase, N-terminal domain"/>
    <property type="match status" value="1"/>
</dbReference>
<dbReference type="PANTHER" id="PTHR43884">
    <property type="entry name" value="ACYL-COA DEHYDROGENASE"/>
    <property type="match status" value="1"/>
</dbReference>
<evidence type="ECO:0000259" key="9">
    <source>
        <dbReference type="Pfam" id="PF02771"/>
    </source>
</evidence>
<feature type="domain" description="Acyl-CoA dehydrogenase/oxidase C-terminal" evidence="7">
    <location>
        <begin position="229"/>
        <end position="377"/>
    </location>
</feature>
<keyword evidence="3 6" id="KW-0285">Flavoprotein</keyword>